<dbReference type="GO" id="GO:0004672">
    <property type="term" value="F:protein kinase activity"/>
    <property type="evidence" value="ECO:0007669"/>
    <property type="project" value="InterPro"/>
</dbReference>
<dbReference type="EMBL" id="CAJNJQ010002348">
    <property type="protein sequence ID" value="CAE7173003.1"/>
    <property type="molecule type" value="Genomic_DNA"/>
</dbReference>
<dbReference type="AlphaFoldDB" id="A0A8H3E4I7"/>
<sequence length="98" mass="11164">APEVLLEEVQQKTTQTDVYALGMTMLEIFTGQVPYPDCRSDISVIRAVERKTLPTRPTKLGNDRKGDKMWQLLMRCWSRSPAERPLSSYVAGALDYML</sequence>
<accession>A0A8H3E4I7</accession>
<protein>
    <recommendedName>
        <fullName evidence="1">Protein kinase domain-containing protein</fullName>
    </recommendedName>
</protein>
<reference evidence="2" key="1">
    <citation type="submission" date="2021-01" db="EMBL/GenBank/DDBJ databases">
        <authorList>
            <person name="Kaushik A."/>
        </authorList>
    </citation>
    <scope>NUCLEOTIDE SEQUENCE</scope>
    <source>
        <strain evidence="2">AG5</strain>
    </source>
</reference>
<dbReference type="InterPro" id="IPR050167">
    <property type="entry name" value="Ser_Thr_protein_kinase"/>
</dbReference>
<feature type="domain" description="Protein kinase" evidence="1">
    <location>
        <begin position="1"/>
        <end position="97"/>
    </location>
</feature>
<comment type="caution">
    <text evidence="2">The sequence shown here is derived from an EMBL/GenBank/DDBJ whole genome shotgun (WGS) entry which is preliminary data.</text>
</comment>
<evidence type="ECO:0000259" key="1">
    <source>
        <dbReference type="PROSITE" id="PS50011"/>
    </source>
</evidence>
<dbReference type="InterPro" id="IPR001245">
    <property type="entry name" value="Ser-Thr/Tyr_kinase_cat_dom"/>
</dbReference>
<dbReference type="GO" id="GO:0007165">
    <property type="term" value="P:signal transduction"/>
    <property type="evidence" value="ECO:0007669"/>
    <property type="project" value="TreeGrafter"/>
</dbReference>
<evidence type="ECO:0000313" key="2">
    <source>
        <dbReference type="EMBL" id="CAE7173003.1"/>
    </source>
</evidence>
<feature type="non-terminal residue" evidence="2">
    <location>
        <position position="1"/>
    </location>
</feature>
<proteinExistence type="predicted"/>
<organism evidence="2 3">
    <name type="scientific">Rhizoctonia solani</name>
    <dbReference type="NCBI Taxonomy" id="456999"/>
    <lineage>
        <taxon>Eukaryota</taxon>
        <taxon>Fungi</taxon>
        <taxon>Dikarya</taxon>
        <taxon>Basidiomycota</taxon>
        <taxon>Agaricomycotina</taxon>
        <taxon>Agaricomycetes</taxon>
        <taxon>Cantharellales</taxon>
        <taxon>Ceratobasidiaceae</taxon>
        <taxon>Rhizoctonia</taxon>
    </lineage>
</organism>
<dbReference type="PROSITE" id="PS50011">
    <property type="entry name" value="PROTEIN_KINASE_DOM"/>
    <property type="match status" value="1"/>
</dbReference>
<dbReference type="InterPro" id="IPR011009">
    <property type="entry name" value="Kinase-like_dom_sf"/>
</dbReference>
<dbReference type="PANTHER" id="PTHR23257">
    <property type="entry name" value="SERINE-THREONINE PROTEIN KINASE"/>
    <property type="match status" value="1"/>
</dbReference>
<dbReference type="Pfam" id="PF07714">
    <property type="entry name" value="PK_Tyr_Ser-Thr"/>
    <property type="match status" value="1"/>
</dbReference>
<gene>
    <name evidence="2" type="ORF">RDB_LOCUS108640</name>
</gene>
<dbReference type="GO" id="GO:0005524">
    <property type="term" value="F:ATP binding"/>
    <property type="evidence" value="ECO:0007669"/>
    <property type="project" value="InterPro"/>
</dbReference>
<dbReference type="InterPro" id="IPR000719">
    <property type="entry name" value="Prot_kinase_dom"/>
</dbReference>
<evidence type="ECO:0000313" key="3">
    <source>
        <dbReference type="Proteomes" id="UP000663827"/>
    </source>
</evidence>
<dbReference type="GO" id="GO:0005737">
    <property type="term" value="C:cytoplasm"/>
    <property type="evidence" value="ECO:0007669"/>
    <property type="project" value="TreeGrafter"/>
</dbReference>
<dbReference type="Gene3D" id="1.10.510.10">
    <property type="entry name" value="Transferase(Phosphotransferase) domain 1"/>
    <property type="match status" value="1"/>
</dbReference>
<dbReference type="SUPFAM" id="SSF56112">
    <property type="entry name" value="Protein kinase-like (PK-like)"/>
    <property type="match status" value="1"/>
</dbReference>
<name>A0A8H3E4I7_9AGAM</name>
<dbReference type="Proteomes" id="UP000663827">
    <property type="component" value="Unassembled WGS sequence"/>
</dbReference>